<feature type="chain" id="PRO_5022683687" evidence="1">
    <location>
        <begin position="24"/>
        <end position="441"/>
    </location>
</feature>
<dbReference type="InterPro" id="IPR001478">
    <property type="entry name" value="PDZ"/>
</dbReference>
<dbReference type="Gene3D" id="3.40.30.10">
    <property type="entry name" value="Glutaredoxin"/>
    <property type="match status" value="1"/>
</dbReference>
<evidence type="ECO:0000259" key="2">
    <source>
        <dbReference type="SMART" id="SM00228"/>
    </source>
</evidence>
<protein>
    <submittedName>
        <fullName evidence="3">Serine endoprotease</fullName>
    </submittedName>
</protein>
<dbReference type="RefSeq" id="WP_146438478.1">
    <property type="nucleotide sequence ID" value="NZ_SJPL01000001.1"/>
</dbReference>
<dbReference type="AlphaFoldDB" id="A0A5C5Y183"/>
<dbReference type="GO" id="GO:0006508">
    <property type="term" value="P:proteolysis"/>
    <property type="evidence" value="ECO:0007669"/>
    <property type="project" value="UniProtKB-KW"/>
</dbReference>
<evidence type="ECO:0000313" key="3">
    <source>
        <dbReference type="EMBL" id="TWT68728.1"/>
    </source>
</evidence>
<proteinExistence type="predicted"/>
<dbReference type="GO" id="GO:0008233">
    <property type="term" value="F:peptidase activity"/>
    <property type="evidence" value="ECO:0007669"/>
    <property type="project" value="UniProtKB-KW"/>
</dbReference>
<comment type="caution">
    <text evidence="3">The sequence shown here is derived from an EMBL/GenBank/DDBJ whole genome shotgun (WGS) entry which is preliminary data.</text>
</comment>
<dbReference type="NCBIfam" id="NF041199">
    <property type="entry name" value="trx7_PDZ_seleno"/>
    <property type="match status" value="1"/>
</dbReference>
<name>A0A5C5Y183_9PLAN</name>
<reference evidence="3 4" key="1">
    <citation type="submission" date="2019-02" db="EMBL/GenBank/DDBJ databases">
        <title>Deep-cultivation of Planctomycetes and their phenomic and genomic characterization uncovers novel biology.</title>
        <authorList>
            <person name="Wiegand S."/>
            <person name="Jogler M."/>
            <person name="Boedeker C."/>
            <person name="Pinto D."/>
            <person name="Vollmers J."/>
            <person name="Rivas-Marin E."/>
            <person name="Kohn T."/>
            <person name="Peeters S.H."/>
            <person name="Heuer A."/>
            <person name="Rast P."/>
            <person name="Oberbeckmann S."/>
            <person name="Bunk B."/>
            <person name="Jeske O."/>
            <person name="Meyerdierks A."/>
            <person name="Storesund J.E."/>
            <person name="Kallscheuer N."/>
            <person name="Luecker S."/>
            <person name="Lage O.M."/>
            <person name="Pohl T."/>
            <person name="Merkel B.J."/>
            <person name="Hornburger P."/>
            <person name="Mueller R.-W."/>
            <person name="Bruemmer F."/>
            <person name="Labrenz M."/>
            <person name="Spormann A.M."/>
            <person name="Op Den Camp H."/>
            <person name="Overmann J."/>
            <person name="Amann R."/>
            <person name="Jetten M.S.M."/>
            <person name="Mascher T."/>
            <person name="Medema M.H."/>
            <person name="Devos D.P."/>
            <person name="Kaster A.-K."/>
            <person name="Ovreas L."/>
            <person name="Rohde M."/>
            <person name="Galperin M.Y."/>
            <person name="Jogler C."/>
        </authorList>
    </citation>
    <scope>NUCLEOTIDE SEQUENCE [LARGE SCALE GENOMIC DNA]</scope>
    <source>
        <strain evidence="3 4">Pan14r</strain>
    </source>
</reference>
<keyword evidence="1" id="KW-0732">Signal</keyword>
<dbReference type="Gene3D" id="2.30.42.10">
    <property type="match status" value="2"/>
</dbReference>
<dbReference type="Proteomes" id="UP000317238">
    <property type="component" value="Unassembled WGS sequence"/>
</dbReference>
<evidence type="ECO:0000256" key="1">
    <source>
        <dbReference type="SAM" id="SignalP"/>
    </source>
</evidence>
<organism evidence="3 4">
    <name type="scientific">Crateriforma conspicua</name>
    <dbReference type="NCBI Taxonomy" id="2527996"/>
    <lineage>
        <taxon>Bacteria</taxon>
        <taxon>Pseudomonadati</taxon>
        <taxon>Planctomycetota</taxon>
        <taxon>Planctomycetia</taxon>
        <taxon>Planctomycetales</taxon>
        <taxon>Planctomycetaceae</taxon>
        <taxon>Crateriforma</taxon>
    </lineage>
</organism>
<evidence type="ECO:0000313" key="4">
    <source>
        <dbReference type="Proteomes" id="UP000317238"/>
    </source>
</evidence>
<gene>
    <name evidence="3" type="ORF">Pan14r_09750</name>
</gene>
<feature type="domain" description="PDZ" evidence="2">
    <location>
        <begin position="243"/>
        <end position="313"/>
    </location>
</feature>
<feature type="signal peptide" evidence="1">
    <location>
        <begin position="1"/>
        <end position="23"/>
    </location>
</feature>
<dbReference type="SUPFAM" id="SSF50156">
    <property type="entry name" value="PDZ domain-like"/>
    <property type="match status" value="2"/>
</dbReference>
<keyword evidence="3" id="KW-0378">Hydrolase</keyword>
<accession>A0A5C5Y183</accession>
<dbReference type="Pfam" id="PF13899">
    <property type="entry name" value="Thioredoxin_7"/>
    <property type="match status" value="1"/>
</dbReference>
<dbReference type="OrthoDB" id="259755at2"/>
<dbReference type="EMBL" id="SJPL01000001">
    <property type="protein sequence ID" value="TWT68728.1"/>
    <property type="molecule type" value="Genomic_DNA"/>
</dbReference>
<sequence length="441" mass="49429" precursor="true">MPKVVVVMIALALVSLPAVTAVAKEDRETIVRNDRERVLAAGYWIYNDMDAAVQQARQTGRPILVVLRCLPCEECVKLDDDLVESDPEIKALLDQFVRVRIVGTNGLDLNVFQYDTDQSFAVFMINADKTVYGRFGTRSHRTEWLGDVSLEGMAAALREGLRLHDAYPANRDALAGKSGQPLEFESPEKYPTLRKHPDRLDYEGEVANSCIHCHQIGEARRDFYWQSDRPIPEELLHPFPHPKSIGLILDPRYPARIKQLVDDSVAKSVGFQVGDDVTAMNGQPIVSMADVQWALNQVPGDGGSIDFQVRRGEREIELSLALPKAWRRWDDPAWRISSWMMRRIAGGGMRLIPEDDAATSDGTKPMAFRVANAGKHGAHGAAHRAGVKVGDILIEYDGRNDFRREADIFNHVNDNHRPGDRVTLKLVRNGRTITTEIPIQK</sequence>
<keyword evidence="4" id="KW-1185">Reference proteome</keyword>
<dbReference type="InterPro" id="IPR036034">
    <property type="entry name" value="PDZ_sf"/>
</dbReference>
<keyword evidence="3" id="KW-0645">Protease</keyword>
<dbReference type="SMART" id="SM00228">
    <property type="entry name" value="PDZ"/>
    <property type="match status" value="2"/>
</dbReference>
<dbReference type="Pfam" id="PF13180">
    <property type="entry name" value="PDZ_2"/>
    <property type="match status" value="1"/>
</dbReference>
<feature type="domain" description="PDZ" evidence="2">
    <location>
        <begin position="345"/>
        <end position="430"/>
    </location>
</feature>